<name>A0A8T0ITD8_CERPU</name>
<keyword evidence="3" id="KW-0863">Zinc-finger</keyword>
<dbReference type="InterPro" id="IPR028156">
    <property type="entry name" value="RIP"/>
</dbReference>
<organism evidence="9 10">
    <name type="scientific">Ceratodon purpureus</name>
    <name type="common">Fire moss</name>
    <name type="synonym">Dicranum purpureum</name>
    <dbReference type="NCBI Taxonomy" id="3225"/>
    <lineage>
        <taxon>Eukaryota</taxon>
        <taxon>Viridiplantae</taxon>
        <taxon>Streptophyta</taxon>
        <taxon>Embryophyta</taxon>
        <taxon>Bryophyta</taxon>
        <taxon>Bryophytina</taxon>
        <taxon>Bryopsida</taxon>
        <taxon>Dicranidae</taxon>
        <taxon>Pseudoditrichales</taxon>
        <taxon>Ditrichaceae</taxon>
        <taxon>Ceratodon</taxon>
    </lineage>
</organism>
<proteinExistence type="predicted"/>
<comment type="subcellular location">
    <subcellularLocation>
        <location evidence="1">Nucleus</location>
    </subcellularLocation>
</comment>
<dbReference type="Proteomes" id="UP000822688">
    <property type="component" value="Chromosome 2"/>
</dbReference>
<comment type="caution">
    <text evidence="9">The sequence shown here is derived from an EMBL/GenBank/DDBJ whole genome shotgun (WGS) entry which is preliminary data.</text>
</comment>
<keyword evidence="4" id="KW-0862">Zinc</keyword>
<dbReference type="Pfam" id="PF14766">
    <property type="entry name" value="RPA_interact_N"/>
    <property type="match status" value="1"/>
</dbReference>
<sequence>MESQVPRRSPIKSWTPKWKDKLKEMCLQRVRDDRAQLLWKIRNSPHPVSESNTHNNKFVQSTFRNIVTDELKRVLGSSTNAVTSSDKDLASEEQDADMLWNYETMTARAPSELAKEDYVDLMVAMERALYDDLLAEMRAQEEELLEDFESAVSLEDDAIADLIQDFQELSSDGVLCPLCKKSQLKQFKTVIVCTCGDFRFDTKDDQIGLKFLQTRLADVHEQHTDSGCSAQPSFSIESQFGIPALLMRCSKCESFQCVL</sequence>
<evidence type="ECO:0000256" key="1">
    <source>
        <dbReference type="ARBA" id="ARBA00004123"/>
    </source>
</evidence>
<reference evidence="9" key="1">
    <citation type="submission" date="2020-06" db="EMBL/GenBank/DDBJ databases">
        <title>WGS assembly of Ceratodon purpureus strain R40.</title>
        <authorList>
            <person name="Carey S.B."/>
            <person name="Jenkins J."/>
            <person name="Shu S."/>
            <person name="Lovell J.T."/>
            <person name="Sreedasyam A."/>
            <person name="Maumus F."/>
            <person name="Tiley G.P."/>
            <person name="Fernandez-Pozo N."/>
            <person name="Barry K."/>
            <person name="Chen C."/>
            <person name="Wang M."/>
            <person name="Lipzen A."/>
            <person name="Daum C."/>
            <person name="Saski C.A."/>
            <person name="Payton A.C."/>
            <person name="Mcbreen J.C."/>
            <person name="Conrad R.E."/>
            <person name="Kollar L.M."/>
            <person name="Olsson S."/>
            <person name="Huttunen S."/>
            <person name="Landis J.B."/>
            <person name="Wickett N.J."/>
            <person name="Johnson M.G."/>
            <person name="Rensing S.A."/>
            <person name="Grimwood J."/>
            <person name="Schmutz J."/>
            <person name="Mcdaniel S.F."/>
        </authorList>
    </citation>
    <scope>NUCLEOTIDE SEQUENCE</scope>
    <source>
        <strain evidence="9">R40</strain>
    </source>
</reference>
<dbReference type="InterPro" id="IPR028158">
    <property type="entry name" value="RPA_interact_N_dom"/>
</dbReference>
<keyword evidence="5" id="KW-0539">Nucleus</keyword>
<evidence type="ECO:0000313" key="10">
    <source>
        <dbReference type="Proteomes" id="UP000822688"/>
    </source>
</evidence>
<evidence type="ECO:0000256" key="5">
    <source>
        <dbReference type="ARBA" id="ARBA00023242"/>
    </source>
</evidence>
<evidence type="ECO:0000256" key="3">
    <source>
        <dbReference type="ARBA" id="ARBA00022771"/>
    </source>
</evidence>
<evidence type="ECO:0000259" key="6">
    <source>
        <dbReference type="Pfam" id="PF14766"/>
    </source>
</evidence>
<dbReference type="GO" id="GO:0006606">
    <property type="term" value="P:protein import into nucleus"/>
    <property type="evidence" value="ECO:0007669"/>
    <property type="project" value="TreeGrafter"/>
</dbReference>
<accession>A0A8T0ITD8</accession>
<protein>
    <recommendedName>
        <fullName evidence="11">RPA-interacting protein C-terminal domain-containing protein</fullName>
    </recommendedName>
</protein>
<dbReference type="GO" id="GO:0005634">
    <property type="term" value="C:nucleus"/>
    <property type="evidence" value="ECO:0007669"/>
    <property type="project" value="UniProtKB-SubCell"/>
</dbReference>
<feature type="domain" description="RPA-interacting protein N-terminal" evidence="6">
    <location>
        <begin position="6"/>
        <end position="44"/>
    </location>
</feature>
<dbReference type="AlphaFoldDB" id="A0A8T0ITD8"/>
<feature type="domain" description="RPA-interacting protein C-terminal" evidence="8">
    <location>
        <begin position="175"/>
        <end position="256"/>
    </location>
</feature>
<dbReference type="EMBL" id="CM026422">
    <property type="protein sequence ID" value="KAG0586422.1"/>
    <property type="molecule type" value="Genomic_DNA"/>
</dbReference>
<gene>
    <name evidence="9" type="ORF">KC19_2G089700</name>
</gene>
<feature type="domain" description="RPA-interacting protein central" evidence="7">
    <location>
        <begin position="61"/>
        <end position="163"/>
    </location>
</feature>
<dbReference type="Pfam" id="PF14768">
    <property type="entry name" value="RPA_interact_C"/>
    <property type="match status" value="1"/>
</dbReference>
<dbReference type="GO" id="GO:0008270">
    <property type="term" value="F:zinc ion binding"/>
    <property type="evidence" value="ECO:0007669"/>
    <property type="project" value="UniProtKB-KW"/>
</dbReference>
<evidence type="ECO:0000256" key="4">
    <source>
        <dbReference type="ARBA" id="ARBA00022833"/>
    </source>
</evidence>
<evidence type="ECO:0000256" key="2">
    <source>
        <dbReference type="ARBA" id="ARBA00022723"/>
    </source>
</evidence>
<keyword evidence="2" id="KW-0479">Metal-binding</keyword>
<dbReference type="Pfam" id="PF14767">
    <property type="entry name" value="RPA_interact_M"/>
    <property type="match status" value="1"/>
</dbReference>
<dbReference type="PANTHER" id="PTHR31742:SF1">
    <property type="entry name" value="RPA-INTERACTING PROTEIN"/>
    <property type="match status" value="1"/>
</dbReference>
<dbReference type="InterPro" id="IPR028155">
    <property type="entry name" value="RPA_interact_central"/>
</dbReference>
<dbReference type="InterPro" id="IPR028159">
    <property type="entry name" value="RPA_interact_C_dom"/>
</dbReference>
<evidence type="ECO:0008006" key="11">
    <source>
        <dbReference type="Google" id="ProtNLM"/>
    </source>
</evidence>
<evidence type="ECO:0000259" key="7">
    <source>
        <dbReference type="Pfam" id="PF14767"/>
    </source>
</evidence>
<evidence type="ECO:0000259" key="8">
    <source>
        <dbReference type="Pfam" id="PF14768"/>
    </source>
</evidence>
<dbReference type="PANTHER" id="PTHR31742">
    <property type="entry name" value="RPA-INTERACTING PROTEIN RPAIN"/>
    <property type="match status" value="1"/>
</dbReference>
<keyword evidence="10" id="KW-1185">Reference proteome</keyword>
<evidence type="ECO:0000313" key="9">
    <source>
        <dbReference type="EMBL" id="KAG0586422.1"/>
    </source>
</evidence>